<dbReference type="InterPro" id="IPR036890">
    <property type="entry name" value="HATPase_C_sf"/>
</dbReference>
<keyword evidence="5" id="KW-0997">Cell inner membrane</keyword>
<evidence type="ECO:0000313" key="20">
    <source>
        <dbReference type="EMBL" id="GIL41013.1"/>
    </source>
</evidence>
<dbReference type="PANTHER" id="PTHR43047">
    <property type="entry name" value="TWO-COMPONENT HISTIDINE PROTEIN KINASE"/>
    <property type="match status" value="1"/>
</dbReference>
<proteinExistence type="predicted"/>
<protein>
    <recommendedName>
        <fullName evidence="3">histidine kinase</fullName>
        <ecNumber evidence="3">2.7.13.3</ecNumber>
    </recommendedName>
</protein>
<dbReference type="PANTHER" id="PTHR43047:SF64">
    <property type="entry name" value="HISTIDINE KINASE CONTAINING CHEY-HOMOLOGOUS RECEIVER DOMAIN AND PAS DOMAIN-RELATED"/>
    <property type="match status" value="1"/>
</dbReference>
<dbReference type="CDD" id="cd00082">
    <property type="entry name" value="HisKA"/>
    <property type="match status" value="1"/>
</dbReference>
<dbReference type="InterPro" id="IPR036097">
    <property type="entry name" value="HisK_dim/P_sf"/>
</dbReference>
<name>A0A8S8XC36_9PROT</name>
<evidence type="ECO:0000256" key="1">
    <source>
        <dbReference type="ARBA" id="ARBA00000085"/>
    </source>
</evidence>
<evidence type="ECO:0000256" key="11">
    <source>
        <dbReference type="ARBA" id="ARBA00022989"/>
    </source>
</evidence>
<evidence type="ECO:0000256" key="3">
    <source>
        <dbReference type="ARBA" id="ARBA00012438"/>
    </source>
</evidence>
<feature type="modified residue" description="Phosphohistidine" evidence="14">
    <location>
        <position position="476"/>
    </location>
</feature>
<evidence type="ECO:0000256" key="8">
    <source>
        <dbReference type="ARBA" id="ARBA00022692"/>
    </source>
</evidence>
<keyword evidence="10" id="KW-0067">ATP-binding</keyword>
<evidence type="ECO:0000259" key="17">
    <source>
        <dbReference type="PROSITE" id="PS50109"/>
    </source>
</evidence>
<dbReference type="CDD" id="cd17546">
    <property type="entry name" value="REC_hyHK_CKI1_RcsC-like"/>
    <property type="match status" value="1"/>
</dbReference>
<dbReference type="SUPFAM" id="SSF47226">
    <property type="entry name" value="Histidine-containing phosphotransfer domain, HPT domain"/>
    <property type="match status" value="1"/>
</dbReference>
<organism evidence="20 21">
    <name type="scientific">Roseiterribacter gracilis</name>
    <dbReference type="NCBI Taxonomy" id="2812848"/>
    <lineage>
        <taxon>Bacteria</taxon>
        <taxon>Pseudomonadati</taxon>
        <taxon>Pseudomonadota</taxon>
        <taxon>Alphaproteobacteria</taxon>
        <taxon>Rhodospirillales</taxon>
        <taxon>Roseiterribacteraceae</taxon>
        <taxon>Roseiterribacter</taxon>
    </lineage>
</organism>
<keyword evidence="13" id="KW-0472">Membrane</keyword>
<reference evidence="20" key="1">
    <citation type="submission" date="2021-02" db="EMBL/GenBank/DDBJ databases">
        <title>Genome sequence of Rhodospirillales sp. strain TMPK1 isolated from soil.</title>
        <authorList>
            <person name="Nakai R."/>
            <person name="Kusada H."/>
            <person name="Tamaki H."/>
        </authorList>
    </citation>
    <scope>NUCLEOTIDE SEQUENCE</scope>
    <source>
        <strain evidence="20">TMPK1</strain>
    </source>
</reference>
<evidence type="ECO:0000256" key="16">
    <source>
        <dbReference type="SAM" id="Coils"/>
    </source>
</evidence>
<dbReference type="Pfam" id="PF02518">
    <property type="entry name" value="HATPase_c"/>
    <property type="match status" value="1"/>
</dbReference>
<comment type="caution">
    <text evidence="20">The sequence shown here is derived from an EMBL/GenBank/DDBJ whole genome shotgun (WGS) entry which is preliminary data.</text>
</comment>
<evidence type="ECO:0000256" key="12">
    <source>
        <dbReference type="ARBA" id="ARBA00023012"/>
    </source>
</evidence>
<dbReference type="GO" id="GO:0005886">
    <property type="term" value="C:plasma membrane"/>
    <property type="evidence" value="ECO:0007669"/>
    <property type="project" value="UniProtKB-SubCell"/>
</dbReference>
<keyword evidence="12" id="KW-0902">Two-component regulatory system</keyword>
<dbReference type="SUPFAM" id="SSF55874">
    <property type="entry name" value="ATPase domain of HSP90 chaperone/DNA topoisomerase II/histidine kinase"/>
    <property type="match status" value="1"/>
</dbReference>
<dbReference type="InterPro" id="IPR004358">
    <property type="entry name" value="Sig_transdc_His_kin-like_C"/>
</dbReference>
<dbReference type="SMART" id="SM00387">
    <property type="entry name" value="HATPase_c"/>
    <property type="match status" value="1"/>
</dbReference>
<evidence type="ECO:0000256" key="13">
    <source>
        <dbReference type="ARBA" id="ARBA00023136"/>
    </source>
</evidence>
<keyword evidence="4" id="KW-1003">Cell membrane</keyword>
<evidence type="ECO:0000256" key="6">
    <source>
        <dbReference type="ARBA" id="ARBA00022553"/>
    </source>
</evidence>
<evidence type="ECO:0000259" key="18">
    <source>
        <dbReference type="PROSITE" id="PS50110"/>
    </source>
</evidence>
<keyword evidence="21" id="KW-1185">Reference proteome</keyword>
<dbReference type="SUPFAM" id="SSF52172">
    <property type="entry name" value="CheY-like"/>
    <property type="match status" value="1"/>
</dbReference>
<dbReference type="Pfam" id="PF00512">
    <property type="entry name" value="HisKA"/>
    <property type="match status" value="1"/>
</dbReference>
<dbReference type="InterPro" id="IPR003661">
    <property type="entry name" value="HisK_dim/P_dom"/>
</dbReference>
<keyword evidence="8" id="KW-0812">Transmembrane</keyword>
<gene>
    <name evidence="20" type="ORF">TMPK1_32500</name>
</gene>
<dbReference type="SMART" id="SM00448">
    <property type="entry name" value="REC"/>
    <property type="match status" value="1"/>
</dbReference>
<dbReference type="InterPro" id="IPR036641">
    <property type="entry name" value="HPT_dom_sf"/>
</dbReference>
<keyword evidence="11" id="KW-1133">Transmembrane helix</keyword>
<feature type="coiled-coil region" evidence="16">
    <location>
        <begin position="6"/>
        <end position="33"/>
    </location>
</feature>
<evidence type="ECO:0000313" key="21">
    <source>
        <dbReference type="Proteomes" id="UP000681075"/>
    </source>
</evidence>
<dbReference type="PROSITE" id="PS50894">
    <property type="entry name" value="HPT"/>
    <property type="match status" value="1"/>
</dbReference>
<dbReference type="Gene3D" id="1.10.287.130">
    <property type="match status" value="1"/>
</dbReference>
<comment type="catalytic activity">
    <reaction evidence="1">
        <text>ATP + protein L-histidine = ADP + protein N-phospho-L-histidine.</text>
        <dbReference type="EC" id="2.7.13.3"/>
    </reaction>
</comment>
<dbReference type="RefSeq" id="WP_420244309.1">
    <property type="nucleotide sequence ID" value="NZ_BOPV01000001.1"/>
</dbReference>
<dbReference type="Proteomes" id="UP000681075">
    <property type="component" value="Unassembled WGS sequence"/>
</dbReference>
<dbReference type="Gene3D" id="3.40.50.2300">
    <property type="match status" value="1"/>
</dbReference>
<dbReference type="Pfam" id="PF00072">
    <property type="entry name" value="Response_reg"/>
    <property type="match status" value="1"/>
</dbReference>
<evidence type="ECO:0000256" key="4">
    <source>
        <dbReference type="ARBA" id="ARBA00022475"/>
    </source>
</evidence>
<evidence type="ECO:0000256" key="10">
    <source>
        <dbReference type="ARBA" id="ARBA00022840"/>
    </source>
</evidence>
<keyword evidence="10" id="KW-0547">Nucleotide-binding</keyword>
<feature type="domain" description="Histidine kinase" evidence="17">
    <location>
        <begin position="40"/>
        <end position="259"/>
    </location>
</feature>
<dbReference type="Gene3D" id="3.30.565.10">
    <property type="entry name" value="Histidine kinase-like ATPase, C-terminal domain"/>
    <property type="match status" value="1"/>
</dbReference>
<feature type="modified residue" description="4-aspartylphosphate" evidence="15">
    <location>
        <position position="342"/>
    </location>
</feature>
<comment type="subcellular location">
    <subcellularLocation>
        <location evidence="2">Cell inner membrane</location>
        <topology evidence="2">Multi-pass membrane protein</topology>
    </subcellularLocation>
</comment>
<dbReference type="InterPro" id="IPR011006">
    <property type="entry name" value="CheY-like_superfamily"/>
</dbReference>
<dbReference type="PRINTS" id="PR00344">
    <property type="entry name" value="BCTRLSENSOR"/>
</dbReference>
<accession>A0A8S8XC36</accession>
<dbReference type="InterPro" id="IPR005467">
    <property type="entry name" value="His_kinase_dom"/>
</dbReference>
<dbReference type="GO" id="GO:0000155">
    <property type="term" value="F:phosphorelay sensor kinase activity"/>
    <property type="evidence" value="ECO:0007669"/>
    <property type="project" value="InterPro"/>
</dbReference>
<keyword evidence="6 15" id="KW-0597">Phosphoprotein</keyword>
<dbReference type="Gene3D" id="1.20.120.160">
    <property type="entry name" value="HPT domain"/>
    <property type="match status" value="1"/>
</dbReference>
<sequence>MKPGPNAEAETELQRLRAQLLDAQMRLRQAGETHARILATVAHEIRNPLHAMLSLLDVLGQSGLDTQRRGWVETARQSGHGLIGLLDDLLELGSAESGSQMLMVAPFQPTSLFGGIVDLIRPRAAAKGLRFESEIALGEASWLNGDARRLRQIVFNLVGNAIKFTERGLVRLRAAATPTPDGRFALVIEVSDTGPGFDAALASTLFDDFVQGPQATRVGGAGLGLAIVRRLVELMGGTVEAESTPGTGARFRVRLLLPRAEELAPACARPVATDEPAPPSLLPVAPPMRRRLQVLLVEDSPTNRAVALAMLKTAPLIVDAVENGMQAIERLQQTAYDLVLMDVAMPVMDGLEATRAIRALGPPVAQVPVIAMTANALAADEMRCRDAGMDDYLTKPIERANLLAMLTRWLGPLDEPRPAIDETIVVRLLQEVEPGALTRLLGVFLEEARNRAARIEAAVGRLDAAEAIAQIEHESHAMKGSAETFGAAALAARAAAIESAIRARALDTVRNQANGLASLVIDAEHAYRARGYYQ</sequence>
<evidence type="ECO:0000256" key="15">
    <source>
        <dbReference type="PROSITE-ProRule" id="PRU00169"/>
    </source>
</evidence>
<dbReference type="SMART" id="SM00388">
    <property type="entry name" value="HisKA"/>
    <property type="match status" value="1"/>
</dbReference>
<dbReference type="Pfam" id="PF01627">
    <property type="entry name" value="Hpt"/>
    <property type="match status" value="1"/>
</dbReference>
<feature type="domain" description="Response regulatory" evidence="18">
    <location>
        <begin position="293"/>
        <end position="410"/>
    </location>
</feature>
<evidence type="ECO:0000256" key="5">
    <source>
        <dbReference type="ARBA" id="ARBA00022519"/>
    </source>
</evidence>
<evidence type="ECO:0000256" key="9">
    <source>
        <dbReference type="ARBA" id="ARBA00022777"/>
    </source>
</evidence>
<dbReference type="EMBL" id="BOPV01000001">
    <property type="protein sequence ID" value="GIL41013.1"/>
    <property type="molecule type" value="Genomic_DNA"/>
</dbReference>
<evidence type="ECO:0000256" key="7">
    <source>
        <dbReference type="ARBA" id="ARBA00022679"/>
    </source>
</evidence>
<dbReference type="InterPro" id="IPR003594">
    <property type="entry name" value="HATPase_dom"/>
</dbReference>
<keyword evidence="7" id="KW-0808">Transferase</keyword>
<dbReference type="PROSITE" id="PS50110">
    <property type="entry name" value="RESPONSE_REGULATORY"/>
    <property type="match status" value="1"/>
</dbReference>
<dbReference type="InterPro" id="IPR008207">
    <property type="entry name" value="Sig_transdc_His_kin_Hpt_dom"/>
</dbReference>
<keyword evidence="16" id="KW-0175">Coiled coil</keyword>
<evidence type="ECO:0000259" key="19">
    <source>
        <dbReference type="PROSITE" id="PS50894"/>
    </source>
</evidence>
<dbReference type="InterPro" id="IPR001789">
    <property type="entry name" value="Sig_transdc_resp-reg_receiver"/>
</dbReference>
<evidence type="ECO:0000256" key="14">
    <source>
        <dbReference type="PROSITE-ProRule" id="PRU00110"/>
    </source>
</evidence>
<dbReference type="EC" id="2.7.13.3" evidence="3"/>
<dbReference type="CDD" id="cd16922">
    <property type="entry name" value="HATPase_EvgS-ArcB-TorS-like"/>
    <property type="match status" value="1"/>
</dbReference>
<feature type="domain" description="HPt" evidence="19">
    <location>
        <begin position="433"/>
        <end position="534"/>
    </location>
</feature>
<dbReference type="PROSITE" id="PS50109">
    <property type="entry name" value="HIS_KIN"/>
    <property type="match status" value="1"/>
</dbReference>
<dbReference type="SUPFAM" id="SSF47384">
    <property type="entry name" value="Homodimeric domain of signal transducing histidine kinase"/>
    <property type="match status" value="1"/>
</dbReference>
<dbReference type="AlphaFoldDB" id="A0A8S8XC36"/>
<evidence type="ECO:0000256" key="2">
    <source>
        <dbReference type="ARBA" id="ARBA00004429"/>
    </source>
</evidence>
<keyword evidence="9" id="KW-0418">Kinase</keyword>